<keyword evidence="2 4" id="KW-0560">Oxidoreductase</keyword>
<sequence length="221" mass="24253">MNMKYAGITGAGTGLGAELAKTYAKDGYYVYLIGRTEDRLMLVQREIEEKGGSAEVVICDITEPISVNESIEQLKQLDVFINNAGIGIFGPVTEMDSPDVTQILNTNIKGTIYMTQAVIPLVEKQGGRILNIISTAGLRGKVNESVYCASKFAQRGFTESLQKEYDDSKVSFTAVYMGGMNTPFWENSDHVSDPSRLKNPSIVAEEIKAQDDGRAEIHIEK</sequence>
<dbReference type="InterPro" id="IPR036291">
    <property type="entry name" value="NAD(P)-bd_dom_sf"/>
</dbReference>
<keyword evidence="5" id="KW-1185">Reference proteome</keyword>
<dbReference type="EC" id="1.-.-.-" evidence="4"/>
<comment type="caution">
    <text evidence="4">The sequence shown here is derived from an EMBL/GenBank/DDBJ whole genome shotgun (WGS) entry which is preliminary data.</text>
</comment>
<dbReference type="EMBL" id="JBHLTP010000001">
    <property type="protein sequence ID" value="MFC0521995.1"/>
    <property type="molecule type" value="Genomic_DNA"/>
</dbReference>
<accession>A0ABV6LHY2</accession>
<dbReference type="PRINTS" id="PR00080">
    <property type="entry name" value="SDRFAMILY"/>
</dbReference>
<evidence type="ECO:0000313" key="5">
    <source>
        <dbReference type="Proteomes" id="UP001589836"/>
    </source>
</evidence>
<organism evidence="4 5">
    <name type="scientific">Pontibacillus salicampi</name>
    <dbReference type="NCBI Taxonomy" id="1449801"/>
    <lineage>
        <taxon>Bacteria</taxon>
        <taxon>Bacillati</taxon>
        <taxon>Bacillota</taxon>
        <taxon>Bacilli</taxon>
        <taxon>Bacillales</taxon>
        <taxon>Bacillaceae</taxon>
        <taxon>Pontibacillus</taxon>
    </lineage>
</organism>
<dbReference type="Pfam" id="PF00106">
    <property type="entry name" value="adh_short"/>
    <property type="match status" value="1"/>
</dbReference>
<dbReference type="CDD" id="cd05233">
    <property type="entry name" value="SDR_c"/>
    <property type="match status" value="1"/>
</dbReference>
<dbReference type="RefSeq" id="WP_377344474.1">
    <property type="nucleotide sequence ID" value="NZ_JBHLTP010000001.1"/>
</dbReference>
<reference evidence="4 5" key="1">
    <citation type="submission" date="2024-09" db="EMBL/GenBank/DDBJ databases">
        <authorList>
            <person name="Sun Q."/>
            <person name="Mori K."/>
        </authorList>
    </citation>
    <scope>NUCLEOTIDE SEQUENCE [LARGE SCALE GENOMIC DNA]</scope>
    <source>
        <strain evidence="4 5">NCAIM B.02529</strain>
    </source>
</reference>
<dbReference type="Proteomes" id="UP001589836">
    <property type="component" value="Unassembled WGS sequence"/>
</dbReference>
<dbReference type="PANTHER" id="PTHR44196:SF1">
    <property type="entry name" value="DEHYDROGENASE_REDUCTASE SDR FAMILY MEMBER 7B"/>
    <property type="match status" value="1"/>
</dbReference>
<comment type="similarity">
    <text evidence="1 3">Belongs to the short-chain dehydrogenases/reductases (SDR) family.</text>
</comment>
<name>A0ABV6LHY2_9BACI</name>
<dbReference type="PANTHER" id="PTHR44196">
    <property type="entry name" value="DEHYDROGENASE/REDUCTASE SDR FAMILY MEMBER 7B"/>
    <property type="match status" value="1"/>
</dbReference>
<protein>
    <submittedName>
        <fullName evidence="4">SDR family NAD(P)-dependent oxidoreductase</fullName>
        <ecNumber evidence="4">1.-.-.-</ecNumber>
    </submittedName>
</protein>
<dbReference type="InterPro" id="IPR002347">
    <property type="entry name" value="SDR_fam"/>
</dbReference>
<evidence type="ECO:0000256" key="1">
    <source>
        <dbReference type="ARBA" id="ARBA00006484"/>
    </source>
</evidence>
<dbReference type="Gene3D" id="3.40.50.720">
    <property type="entry name" value="NAD(P)-binding Rossmann-like Domain"/>
    <property type="match status" value="1"/>
</dbReference>
<evidence type="ECO:0000256" key="2">
    <source>
        <dbReference type="ARBA" id="ARBA00023002"/>
    </source>
</evidence>
<evidence type="ECO:0000313" key="4">
    <source>
        <dbReference type="EMBL" id="MFC0521995.1"/>
    </source>
</evidence>
<dbReference type="GO" id="GO:0016491">
    <property type="term" value="F:oxidoreductase activity"/>
    <property type="evidence" value="ECO:0007669"/>
    <property type="project" value="UniProtKB-KW"/>
</dbReference>
<proteinExistence type="inferred from homology"/>
<dbReference type="SUPFAM" id="SSF51735">
    <property type="entry name" value="NAD(P)-binding Rossmann-fold domains"/>
    <property type="match status" value="1"/>
</dbReference>
<gene>
    <name evidence="4" type="ORF">ACFFGV_00130</name>
</gene>
<evidence type="ECO:0000256" key="3">
    <source>
        <dbReference type="RuleBase" id="RU000363"/>
    </source>
</evidence>
<dbReference type="PRINTS" id="PR00081">
    <property type="entry name" value="GDHRDH"/>
</dbReference>